<evidence type="ECO:0000313" key="2">
    <source>
        <dbReference type="Proteomes" id="UP000004474"/>
    </source>
</evidence>
<dbReference type="eggNOG" id="COG2334">
    <property type="taxonomic scope" value="Bacteria"/>
</dbReference>
<dbReference type="RefSeq" id="WP_007929838.1">
    <property type="nucleotide sequence ID" value="NZ_ALWX01000094.1"/>
</dbReference>
<proteinExistence type="predicted"/>
<dbReference type="GO" id="GO:0016740">
    <property type="term" value="F:transferase activity"/>
    <property type="evidence" value="ECO:0007669"/>
    <property type="project" value="UniProtKB-KW"/>
</dbReference>
<dbReference type="PATRIC" id="fig|1210046.3.peg.3033"/>
<comment type="caution">
    <text evidence="1">The sequence shown here is derived from an EMBL/GenBank/DDBJ whole genome shotgun (WGS) entry which is preliminary data.</text>
</comment>
<dbReference type="EMBL" id="ALWX01000094">
    <property type="protein sequence ID" value="EKA59889.1"/>
    <property type="molecule type" value="Genomic_DNA"/>
</dbReference>
<dbReference type="AlphaFoldDB" id="K1DU27"/>
<sequence length="271" mass="29072">MRPTEHVLDMFAVPGDLEPAPGGRGRSVRAGDLVLSPGRDPRVQDLLSPMLARLAVDLDTRPGRDHRDLRIAMPVPARDGSWVVDGWAATRFEPAARELTDPAATRAVGAVLHAELSRAITCWPPAQEPPVGRWSVAERVAFGEDPLPDGIDPEVQGLLDHLAAARDDTDLGPAQLVHGELAGNILLDPHGAPVVIDLAPYWRPALWAEATAVLDGVVRGHADPFAVDEWVSGPRGQAMVRAAIFRVLGDRPADLPVYAAALDPLLARDLR</sequence>
<dbReference type="Proteomes" id="UP000004474">
    <property type="component" value="Unassembled WGS sequence"/>
</dbReference>
<accession>K1DU27</accession>
<reference evidence="1 2" key="1">
    <citation type="journal article" date="2012" name="J. Bacteriol.">
        <title>Genome Sequence of Janibacter hoylei MTCC8307, Isolated from the Stratospheric Air.</title>
        <authorList>
            <person name="Pawar S.P."/>
            <person name="Dhotre D.P."/>
            <person name="Shetty S.A."/>
            <person name="Chowdhury S.P."/>
            <person name="Chaudhari B.L."/>
            <person name="Shouche Y.S."/>
        </authorList>
    </citation>
    <scope>NUCLEOTIDE SEQUENCE [LARGE SCALE GENOMIC DNA]</scope>
    <source>
        <strain evidence="1 2">PVAS-1</strain>
    </source>
</reference>
<protein>
    <submittedName>
        <fullName evidence="1">Aminoglycoside phosphotransferase</fullName>
    </submittedName>
</protein>
<name>K1DU27_9MICO</name>
<organism evidence="1 2">
    <name type="scientific">Janibacter hoylei PVAS-1</name>
    <dbReference type="NCBI Taxonomy" id="1210046"/>
    <lineage>
        <taxon>Bacteria</taxon>
        <taxon>Bacillati</taxon>
        <taxon>Actinomycetota</taxon>
        <taxon>Actinomycetes</taxon>
        <taxon>Micrococcales</taxon>
        <taxon>Intrasporangiaceae</taxon>
        <taxon>Janibacter</taxon>
    </lineage>
</organism>
<keyword evidence="1" id="KW-0808">Transferase</keyword>
<evidence type="ECO:0000313" key="1">
    <source>
        <dbReference type="EMBL" id="EKA59889.1"/>
    </source>
</evidence>
<dbReference type="STRING" id="1210046.B277_15832"/>
<gene>
    <name evidence="1" type="ORF">B277_15832</name>
</gene>